<feature type="region of interest" description="Disordered" evidence="1">
    <location>
        <begin position="63"/>
        <end position="95"/>
    </location>
</feature>
<dbReference type="AlphaFoldDB" id="K9WP79"/>
<evidence type="ECO:0000313" key="2">
    <source>
        <dbReference type="EMBL" id="AFZ21998.1"/>
    </source>
</evidence>
<feature type="region of interest" description="Disordered" evidence="1">
    <location>
        <begin position="538"/>
        <end position="560"/>
    </location>
</feature>
<geneLocation type="plasmid" evidence="2 3">
    <name>pMIC7113.01</name>
</geneLocation>
<accession>K9WP79</accession>
<dbReference type="KEGG" id="mic:Mic7113_6416"/>
<protein>
    <recommendedName>
        <fullName evidence="4">DUF3987 domain-containing protein</fullName>
    </recommendedName>
</protein>
<proteinExistence type="predicted"/>
<sequence>MKLTPGSFAIRDWVDFDAKGRASCPSCEQDGKKRQKNLFVNADGKYWCYRGCTPEQIRAVLGAPPPGQPMNLSDSLPHRVRQPSVAPPSRQRTVSQKQVQQSVERLLHYQGTPQQQALAWLEARGFTREAIEHYRLGLDQRWLTLDENKPDSRECYWSVSIYIPADEPGQFYKKMRVAPWLVGEARPPYVSKWCQYGVPVTIWFTYRPEDAEATWYCEGEWDAMRLGWLARQCRAKIAVCCSTGGCGTVPKQEQLDRLPGLVTIFFDRNDEPRQDGTIPGDAGAKKLALALGERGRIAQVPMPSPCDVTGWDVSNALDAGYTWSDFEAAAATAMSTAEIEQQQAQVRLTASAYRPSTAFSLRDKILEILNRYDTPSLRDAALMDLAAATGFPYRDVEKLAKSLAIEVDLLLDQAAAAKKLSSLLKTRCTHLDLNRYLEAWFAETLIETARAMPTAPEFLFTTLLPAAASRVGTAARIIVKPSAKYIQPMVFWTAIVANSGAMKTPAQRIILDPLVALETEAYESFRIDLEDYRAERELNKSKKSRQETPEEPTRPPTRKRYLTKDITLETLQNIHGENPRGLLYYRDELAGNTKSRNQYRGGHGADEEAELDQWNGSAILYDRSEKSVCLPRSAVSRTGGYQWEVLAQLMGDHNDFNGNYARWLFCAAKTPLRYLRLLREDKDTGISEALTYLYTELEKVPQQDYLLSYEAMQLLETWQHQLVDAQQCEDAFGLQLAFPKIEAYTARLALWLHVVNAVLRGERPSQAINGDTMEKAIELAAYYLWQYRLIHTHNSPDSGLAAIALKIQKFVERVGNATASALKSGVRDLRKMATDQIRQLMQTLANAGYGCVTGEGASMVYVPTPSSASPLGRNGKSDTVSNGQFVNSAAEFTATSGVDSIDAQCQLKRQLSTIQTDTSMDGSSQELRIIEEAQMPVQISERSIDTIDRELTGLSMPEAEALQASCTSTDAIDTGVESHHTNMPPADLTTDEVANTEAEQPIAGVDGFDASSKLANGACLSCGSTPSWNGFKVNDSVILSYHQTGGRAWVIDPTQYPELGAQPRPNLVPVRCAYTGKAEWYPTDWVQLAT</sequence>
<dbReference type="PATRIC" id="fig|1173027.3.peg.7093"/>
<dbReference type="Pfam" id="PF13148">
    <property type="entry name" value="DUF3987"/>
    <property type="match status" value="1"/>
</dbReference>
<feature type="compositionally biased region" description="Basic and acidic residues" evidence="1">
    <location>
        <begin position="538"/>
        <end position="553"/>
    </location>
</feature>
<evidence type="ECO:0008006" key="4">
    <source>
        <dbReference type="Google" id="ProtNLM"/>
    </source>
</evidence>
<keyword evidence="2" id="KW-0614">Plasmid</keyword>
<dbReference type="EMBL" id="CP003631">
    <property type="protein sequence ID" value="AFZ21998.1"/>
    <property type="molecule type" value="Genomic_DNA"/>
</dbReference>
<dbReference type="Proteomes" id="UP000010471">
    <property type="component" value="Plasmid pMIC7113.01"/>
</dbReference>
<dbReference type="HOGENOM" id="CLU_284659_0_0_3"/>
<name>K9WP79_9CYAN</name>
<gene>
    <name evidence="2" type="ORF">Mic7113_6416</name>
</gene>
<dbReference type="InterPro" id="IPR025048">
    <property type="entry name" value="DUF3987"/>
</dbReference>
<evidence type="ECO:0000313" key="3">
    <source>
        <dbReference type="Proteomes" id="UP000010471"/>
    </source>
</evidence>
<dbReference type="RefSeq" id="WP_015186125.1">
    <property type="nucleotide sequence ID" value="NC_019739.1"/>
</dbReference>
<organism evidence="2 3">
    <name type="scientific">Allocoleopsis franciscana PCC 7113</name>
    <dbReference type="NCBI Taxonomy" id="1173027"/>
    <lineage>
        <taxon>Bacteria</taxon>
        <taxon>Bacillati</taxon>
        <taxon>Cyanobacteriota</taxon>
        <taxon>Cyanophyceae</taxon>
        <taxon>Coleofasciculales</taxon>
        <taxon>Coleofasciculaceae</taxon>
        <taxon>Allocoleopsis</taxon>
        <taxon>Allocoleopsis franciscana</taxon>
    </lineage>
</organism>
<evidence type="ECO:0000256" key="1">
    <source>
        <dbReference type="SAM" id="MobiDB-lite"/>
    </source>
</evidence>
<keyword evidence="3" id="KW-1185">Reference proteome</keyword>
<reference evidence="2 3" key="1">
    <citation type="submission" date="2012-06" db="EMBL/GenBank/DDBJ databases">
        <title>Finished plasmid 1 of genome of Microcoleus sp. PCC 7113.</title>
        <authorList>
            <consortium name="US DOE Joint Genome Institute"/>
            <person name="Gugger M."/>
            <person name="Coursin T."/>
            <person name="Rippka R."/>
            <person name="Tandeau De Marsac N."/>
            <person name="Huntemann M."/>
            <person name="Wei C.-L."/>
            <person name="Han J."/>
            <person name="Detter J.C."/>
            <person name="Han C."/>
            <person name="Tapia R."/>
            <person name="Chen A."/>
            <person name="Kyrpides N."/>
            <person name="Mavromatis K."/>
            <person name="Markowitz V."/>
            <person name="Szeto E."/>
            <person name="Ivanova N."/>
            <person name="Pagani I."/>
            <person name="Pati A."/>
            <person name="Goodwin L."/>
            <person name="Nordberg H.P."/>
            <person name="Cantor M.N."/>
            <person name="Hua S.X."/>
            <person name="Woyke T."/>
            <person name="Kerfeld C.A."/>
        </authorList>
    </citation>
    <scope>NUCLEOTIDE SEQUENCE [LARGE SCALE GENOMIC DNA]</scope>
    <source>
        <strain evidence="2 3">PCC 7113</strain>
        <plasmid evidence="2 3">pMIC7113.01</plasmid>
    </source>
</reference>